<dbReference type="InterPro" id="IPR036059">
    <property type="entry name" value="TldD/PmbA_sf"/>
</dbReference>
<organism evidence="8 9">
    <name type="scientific">Dehalogenimonas etheniformans</name>
    <dbReference type="NCBI Taxonomy" id="1536648"/>
    <lineage>
        <taxon>Bacteria</taxon>
        <taxon>Bacillati</taxon>
        <taxon>Chloroflexota</taxon>
        <taxon>Dehalococcoidia</taxon>
        <taxon>Dehalococcoidales</taxon>
        <taxon>Dehalococcoidaceae</taxon>
        <taxon>Dehalogenimonas</taxon>
    </lineage>
</organism>
<comment type="similarity">
    <text evidence="1">Belongs to the peptidase U62 family.</text>
</comment>
<evidence type="ECO:0000256" key="4">
    <source>
        <dbReference type="ARBA" id="ARBA00023049"/>
    </source>
</evidence>
<protein>
    <submittedName>
        <fullName evidence="8">TldD/PmbA family protein</fullName>
    </submittedName>
</protein>
<feature type="domain" description="Metalloprotease TldD/E C-terminal" evidence="6">
    <location>
        <begin position="225"/>
        <end position="457"/>
    </location>
</feature>
<dbReference type="Pfam" id="PF19290">
    <property type="entry name" value="PmbA_TldD_2nd"/>
    <property type="match status" value="1"/>
</dbReference>
<feature type="domain" description="Metalloprotease TldD/E central" evidence="7">
    <location>
        <begin position="112"/>
        <end position="215"/>
    </location>
</feature>
<evidence type="ECO:0000256" key="2">
    <source>
        <dbReference type="ARBA" id="ARBA00022670"/>
    </source>
</evidence>
<evidence type="ECO:0000259" key="5">
    <source>
        <dbReference type="Pfam" id="PF01523"/>
    </source>
</evidence>
<name>A0A2P5P7M9_9CHLR</name>
<gene>
    <name evidence="8" type="ORF">JP09_005820</name>
</gene>
<evidence type="ECO:0000313" key="8">
    <source>
        <dbReference type="EMBL" id="PPD58307.1"/>
    </source>
</evidence>
<dbReference type="InterPro" id="IPR035068">
    <property type="entry name" value="TldD/PmbA_N"/>
</dbReference>
<evidence type="ECO:0000259" key="6">
    <source>
        <dbReference type="Pfam" id="PF19289"/>
    </source>
</evidence>
<dbReference type="GO" id="GO:0006508">
    <property type="term" value="P:proteolysis"/>
    <property type="evidence" value="ECO:0007669"/>
    <property type="project" value="UniProtKB-KW"/>
</dbReference>
<keyword evidence="3" id="KW-0378">Hydrolase</keyword>
<sequence>MPNIDAIAEHLSGKLKAYRADHIEVHLEEAEASAISYRGRELETATRSRDAGGNVRALVNGGWGFVTFNSLENIEKRIEQAVTQARLAGKGKSEFLPVPQANADVKIDAKHDPRRVSLSDKKALLDEYNQALWAVSGLQTTTIGYGDSVRRYILVNSDGSLIRQERADVTLRVNAVAAGNGEVQQSGISMGSRGDFNEIKSLHSKVTETAERAVGLLKAPQAKGGEYTVVLDPVLAGVFVHEAFGHLSEADHIYENPQLKEVMVLGREFGGKHLNIIDDATLDNLRGSYAYDDEGTPGQRVHLITEGKLTGRLHSRETAAKMGEKPSGNARAISFRHPPIVRMGNTFIEPRDVSFNAMIADIKEGIYARNWYGGTTSMEMFTFSAGEAFMIRNGMVEELLRPVVLSGNVFETLKRIDAIGNDLDMNQGGGCGKGGQSPLPVSNGSPHIRIQKCLIGGR</sequence>
<keyword evidence="9" id="KW-1185">Reference proteome</keyword>
<proteinExistence type="inferred from homology"/>
<keyword evidence="4" id="KW-0482">Metalloprotease</keyword>
<evidence type="ECO:0000259" key="7">
    <source>
        <dbReference type="Pfam" id="PF19290"/>
    </source>
</evidence>
<evidence type="ECO:0000256" key="3">
    <source>
        <dbReference type="ARBA" id="ARBA00022801"/>
    </source>
</evidence>
<dbReference type="InterPro" id="IPR045569">
    <property type="entry name" value="Metalloprtase-TldD/E_C"/>
</dbReference>
<feature type="domain" description="Metalloprotease TldD/E N-terminal" evidence="5">
    <location>
        <begin position="27"/>
        <end position="85"/>
    </location>
</feature>
<dbReference type="Proteomes" id="UP000235653">
    <property type="component" value="Unassembled WGS sequence"/>
</dbReference>
<comment type="caution">
    <text evidence="8">The sequence shown here is derived from an EMBL/GenBank/DDBJ whole genome shotgun (WGS) entry which is preliminary data.</text>
</comment>
<dbReference type="InterPro" id="IPR051463">
    <property type="entry name" value="Peptidase_U62_metallo"/>
</dbReference>
<accession>A0A2P5P7M9</accession>
<dbReference type="InterPro" id="IPR045570">
    <property type="entry name" value="Metalloprtase-TldD/E_cen_dom"/>
</dbReference>
<dbReference type="RefSeq" id="WP_102331311.1">
    <property type="nucleotide sequence ID" value="NZ_CP058566.2"/>
</dbReference>
<dbReference type="PANTHER" id="PTHR30624:SF0">
    <property type="entry name" value="METALLOPROTEASE SLR0863"/>
    <property type="match status" value="1"/>
</dbReference>
<dbReference type="Pfam" id="PF01523">
    <property type="entry name" value="PmbA_TldD_1st"/>
    <property type="match status" value="1"/>
</dbReference>
<dbReference type="InterPro" id="IPR025502">
    <property type="entry name" value="TldD"/>
</dbReference>
<keyword evidence="2" id="KW-0645">Protease</keyword>
<dbReference type="OrthoDB" id="9803213at2"/>
<dbReference type="PIRSF" id="PIRSF004919">
    <property type="entry name" value="TldD"/>
    <property type="match status" value="1"/>
</dbReference>
<dbReference type="InterPro" id="IPR002510">
    <property type="entry name" value="Metalloprtase-TldD/E_N"/>
</dbReference>
<dbReference type="AlphaFoldDB" id="A0A2P5P7M9"/>
<reference evidence="8 9" key="1">
    <citation type="journal article" date="2017" name="ISME J.">
        <title>Grape pomace compost harbors organohalide-respiring Dehalogenimonas species with novel reductive dehalogenase genes.</title>
        <authorList>
            <person name="Yang Y."/>
            <person name="Higgins S.A."/>
            <person name="Yan J."/>
            <person name="Simsir B."/>
            <person name="Chourey K."/>
            <person name="Iyer R."/>
            <person name="Hettich R.L."/>
            <person name="Baldwin B."/>
            <person name="Ogles D.M."/>
            <person name="Loffler F.E."/>
        </authorList>
    </citation>
    <scope>NUCLEOTIDE SEQUENCE [LARGE SCALE GENOMIC DNA]</scope>
    <source>
        <strain evidence="8 9">GP</strain>
    </source>
</reference>
<dbReference type="SUPFAM" id="SSF111283">
    <property type="entry name" value="Putative modulator of DNA gyrase, PmbA/TldD"/>
    <property type="match status" value="1"/>
</dbReference>
<dbReference type="Pfam" id="PF19289">
    <property type="entry name" value="PmbA_TldD_3rd"/>
    <property type="match status" value="1"/>
</dbReference>
<dbReference type="Gene3D" id="3.30.2290.10">
    <property type="entry name" value="PmbA/TldD superfamily"/>
    <property type="match status" value="1"/>
</dbReference>
<evidence type="ECO:0000256" key="1">
    <source>
        <dbReference type="ARBA" id="ARBA00005836"/>
    </source>
</evidence>
<dbReference type="EMBL" id="JQAN02000009">
    <property type="protein sequence ID" value="PPD58307.1"/>
    <property type="molecule type" value="Genomic_DNA"/>
</dbReference>
<evidence type="ECO:0000313" key="9">
    <source>
        <dbReference type="Proteomes" id="UP000235653"/>
    </source>
</evidence>
<dbReference type="GO" id="GO:0008237">
    <property type="term" value="F:metallopeptidase activity"/>
    <property type="evidence" value="ECO:0007669"/>
    <property type="project" value="UniProtKB-KW"/>
</dbReference>
<dbReference type="PANTHER" id="PTHR30624">
    <property type="entry name" value="UNCHARACTERIZED PROTEIN TLDD AND PMBA"/>
    <property type="match status" value="1"/>
</dbReference>
<dbReference type="GO" id="GO:0005829">
    <property type="term" value="C:cytosol"/>
    <property type="evidence" value="ECO:0007669"/>
    <property type="project" value="TreeGrafter"/>
</dbReference>